<sequence length="264" mass="29245">MNTVSPICWEPTDIDRCVVLDPDITLDAVTYRRFTDDLVKFVVEQPRAVIVRVDRMTIATETVLTAFTSAWLRTANWPGVPILLVAEDTELRRRLGRSAIRRFLAVQPSVAAAVAASGEPPIRRRAAMTMALSPVTGHRARRLIDDVCAEWDIAEISEAAQIIATEFIDNADLHGHFTGVPDIDVWLEYREDLFTIAVADPDPREAVLREPEPGSVGRRLHGLHIVAELASAWGCAPRWPTGKVVWATLATARNRPLPRVPPAP</sequence>
<dbReference type="InterPro" id="IPR036513">
    <property type="entry name" value="STAS_dom_sf"/>
</dbReference>
<reference evidence="1 2" key="1">
    <citation type="submission" date="2024-10" db="EMBL/GenBank/DDBJ databases">
        <title>The Natural Products Discovery Center: Release of the First 8490 Sequenced Strains for Exploring Actinobacteria Biosynthetic Diversity.</title>
        <authorList>
            <person name="Kalkreuter E."/>
            <person name="Kautsar S.A."/>
            <person name="Yang D."/>
            <person name="Bader C.D."/>
            <person name="Teijaro C.N."/>
            <person name="Fluegel L."/>
            <person name="Davis C.M."/>
            <person name="Simpson J.R."/>
            <person name="Lauterbach L."/>
            <person name="Steele A.D."/>
            <person name="Gui C."/>
            <person name="Meng S."/>
            <person name="Li G."/>
            <person name="Viehrig K."/>
            <person name="Ye F."/>
            <person name="Su P."/>
            <person name="Kiefer A.F."/>
            <person name="Nichols A."/>
            <person name="Cepeda A.J."/>
            <person name="Yan W."/>
            <person name="Fan B."/>
            <person name="Jiang Y."/>
            <person name="Adhikari A."/>
            <person name="Zheng C.-J."/>
            <person name="Schuster L."/>
            <person name="Cowan T.M."/>
            <person name="Smanski M.J."/>
            <person name="Chevrette M.G."/>
            <person name="De Carvalho L.P.S."/>
            <person name="Shen B."/>
        </authorList>
    </citation>
    <scope>NUCLEOTIDE SEQUENCE [LARGE SCALE GENOMIC DNA]</scope>
    <source>
        <strain evidence="1 2">NPDC001867</strain>
    </source>
</reference>
<dbReference type="PANTHER" id="PTHR35526:SF3">
    <property type="entry name" value="ANTI-SIGMA-F FACTOR RSBW"/>
    <property type="match status" value="1"/>
</dbReference>
<protein>
    <submittedName>
        <fullName evidence="1">ATP-binding protein</fullName>
    </submittedName>
</protein>
<keyword evidence="1" id="KW-0067">ATP-binding</keyword>
<accession>A0ABW6TD52</accession>
<dbReference type="PANTHER" id="PTHR35526">
    <property type="entry name" value="ANTI-SIGMA-F FACTOR RSBW-RELATED"/>
    <property type="match status" value="1"/>
</dbReference>
<dbReference type="Gene3D" id="3.30.750.24">
    <property type="entry name" value="STAS domain"/>
    <property type="match status" value="1"/>
</dbReference>
<dbReference type="EMBL" id="JBIATK010000004">
    <property type="protein sequence ID" value="MFF4024086.1"/>
    <property type="molecule type" value="Genomic_DNA"/>
</dbReference>
<proteinExistence type="predicted"/>
<keyword evidence="2" id="KW-1185">Reference proteome</keyword>
<keyword evidence="1" id="KW-0547">Nucleotide-binding</keyword>
<dbReference type="CDD" id="cd16936">
    <property type="entry name" value="HATPase_RsbW-like"/>
    <property type="match status" value="1"/>
</dbReference>
<dbReference type="InterPro" id="IPR036890">
    <property type="entry name" value="HATPase_C_sf"/>
</dbReference>
<gene>
    <name evidence="1" type="ORF">ACFYY5_14715</name>
</gene>
<name>A0ABW6TD52_9NOCA</name>
<dbReference type="RefSeq" id="WP_228816313.1">
    <property type="nucleotide sequence ID" value="NZ_JADLPS010000001.1"/>
</dbReference>
<dbReference type="InterPro" id="IPR050267">
    <property type="entry name" value="Anti-sigma-factor_SerPK"/>
</dbReference>
<evidence type="ECO:0000313" key="2">
    <source>
        <dbReference type="Proteomes" id="UP001602089"/>
    </source>
</evidence>
<dbReference type="Gene3D" id="3.30.565.10">
    <property type="entry name" value="Histidine kinase-like ATPase, C-terminal domain"/>
    <property type="match status" value="1"/>
</dbReference>
<evidence type="ECO:0000313" key="1">
    <source>
        <dbReference type="EMBL" id="MFF4024086.1"/>
    </source>
</evidence>
<dbReference type="Proteomes" id="UP001602089">
    <property type="component" value="Unassembled WGS sequence"/>
</dbReference>
<dbReference type="GO" id="GO:0005524">
    <property type="term" value="F:ATP binding"/>
    <property type="evidence" value="ECO:0007669"/>
    <property type="project" value="UniProtKB-KW"/>
</dbReference>
<organism evidence="1 2">
    <name type="scientific">Nocardia elegans</name>
    <dbReference type="NCBI Taxonomy" id="300029"/>
    <lineage>
        <taxon>Bacteria</taxon>
        <taxon>Bacillati</taxon>
        <taxon>Actinomycetota</taxon>
        <taxon>Actinomycetes</taxon>
        <taxon>Mycobacteriales</taxon>
        <taxon>Nocardiaceae</taxon>
        <taxon>Nocardia</taxon>
    </lineage>
</organism>
<comment type="caution">
    <text evidence="1">The sequence shown here is derived from an EMBL/GenBank/DDBJ whole genome shotgun (WGS) entry which is preliminary data.</text>
</comment>